<dbReference type="InterPro" id="IPR005108">
    <property type="entry name" value="HELP"/>
</dbReference>
<organism evidence="5 6">
    <name type="scientific">Liparis tanakae</name>
    <name type="common">Tanaka's snailfish</name>
    <dbReference type="NCBI Taxonomy" id="230148"/>
    <lineage>
        <taxon>Eukaryota</taxon>
        <taxon>Metazoa</taxon>
        <taxon>Chordata</taxon>
        <taxon>Craniata</taxon>
        <taxon>Vertebrata</taxon>
        <taxon>Euteleostomi</taxon>
        <taxon>Actinopterygii</taxon>
        <taxon>Neopterygii</taxon>
        <taxon>Teleostei</taxon>
        <taxon>Neoteleostei</taxon>
        <taxon>Acanthomorphata</taxon>
        <taxon>Eupercaria</taxon>
        <taxon>Perciformes</taxon>
        <taxon>Cottioidei</taxon>
        <taxon>Cottales</taxon>
        <taxon>Liparidae</taxon>
        <taxon>Liparis</taxon>
    </lineage>
</organism>
<dbReference type="AlphaFoldDB" id="A0A4Z2E919"/>
<dbReference type="PANTHER" id="PTHR13720">
    <property type="entry name" value="WD-40 REPEAT PROTEIN"/>
    <property type="match status" value="1"/>
</dbReference>
<feature type="transmembrane region" description="Helical" evidence="4">
    <location>
        <begin position="55"/>
        <end position="76"/>
    </location>
</feature>
<dbReference type="InterPro" id="IPR015943">
    <property type="entry name" value="WD40/YVTN_repeat-like_dom_sf"/>
</dbReference>
<dbReference type="Gene3D" id="2.130.10.10">
    <property type="entry name" value="YVTN repeat-like/Quinoprotein amine dehydrogenase"/>
    <property type="match status" value="2"/>
</dbReference>
<dbReference type="Pfam" id="PF03451">
    <property type="entry name" value="HELP"/>
    <property type="match status" value="1"/>
</dbReference>
<dbReference type="EMBL" id="SRLO01012872">
    <property type="protein sequence ID" value="TNN25317.1"/>
    <property type="molecule type" value="Genomic_DNA"/>
</dbReference>
<keyword evidence="4" id="KW-1133">Transmembrane helix</keyword>
<feature type="region of interest" description="Disordered" evidence="3">
    <location>
        <begin position="119"/>
        <end position="175"/>
    </location>
</feature>
<sequence length="175" mass="21082">MDEQSIKMFIRGRPITMYIPSNIQNYEDLKMEPPPERLELDWVYGYRGRDCRANLYFLPSGEALFFIACVVVLYHINNRTQRHYDKHTDCVRWSVQQLYVTCIERNTSNTHEKHIKHTRESHQTHERITSNTRENHIKLTRETHQTHERNTSNTRENHIKHTSESHQTHERITSN</sequence>
<dbReference type="GO" id="GO:0008017">
    <property type="term" value="F:microtubule binding"/>
    <property type="evidence" value="ECO:0007669"/>
    <property type="project" value="TreeGrafter"/>
</dbReference>
<keyword evidence="6" id="KW-1185">Reference proteome</keyword>
<dbReference type="Proteomes" id="UP000314294">
    <property type="component" value="Unassembled WGS sequence"/>
</dbReference>
<evidence type="ECO:0000313" key="5">
    <source>
        <dbReference type="EMBL" id="TNN25317.1"/>
    </source>
</evidence>
<dbReference type="GO" id="GO:0000226">
    <property type="term" value="P:microtubule cytoskeleton organization"/>
    <property type="evidence" value="ECO:0007669"/>
    <property type="project" value="TreeGrafter"/>
</dbReference>
<gene>
    <name evidence="5" type="primary">Eml4_1</name>
    <name evidence="5" type="ORF">EYF80_064555</name>
</gene>
<accession>A0A4Z2E919</accession>
<comment type="caution">
    <text evidence="5">The sequence shown here is derived from an EMBL/GenBank/DDBJ whole genome shotgun (WGS) entry which is preliminary data.</text>
</comment>
<evidence type="ECO:0000313" key="6">
    <source>
        <dbReference type="Proteomes" id="UP000314294"/>
    </source>
</evidence>
<evidence type="ECO:0000256" key="4">
    <source>
        <dbReference type="SAM" id="Phobius"/>
    </source>
</evidence>
<protein>
    <submittedName>
        <fullName evidence="5">Echinoderm microtubule-associated protein-like 4</fullName>
    </submittedName>
</protein>
<evidence type="ECO:0000256" key="1">
    <source>
        <dbReference type="ARBA" id="ARBA00022574"/>
    </source>
</evidence>
<dbReference type="InterPro" id="IPR050630">
    <property type="entry name" value="WD_repeat_EMAP"/>
</dbReference>
<keyword evidence="4" id="KW-0472">Membrane</keyword>
<proteinExistence type="predicted"/>
<keyword evidence="2" id="KW-0677">Repeat</keyword>
<name>A0A4Z2E919_9TELE</name>
<dbReference type="OrthoDB" id="47802at2759"/>
<evidence type="ECO:0000256" key="3">
    <source>
        <dbReference type="SAM" id="MobiDB-lite"/>
    </source>
</evidence>
<reference evidence="5 6" key="1">
    <citation type="submission" date="2019-03" db="EMBL/GenBank/DDBJ databases">
        <title>First draft genome of Liparis tanakae, snailfish: a comprehensive survey of snailfish specific genes.</title>
        <authorList>
            <person name="Kim W."/>
            <person name="Song I."/>
            <person name="Jeong J.-H."/>
            <person name="Kim D."/>
            <person name="Kim S."/>
            <person name="Ryu S."/>
            <person name="Song J.Y."/>
            <person name="Lee S.K."/>
        </authorList>
    </citation>
    <scope>NUCLEOTIDE SEQUENCE [LARGE SCALE GENOMIC DNA]</scope>
    <source>
        <tissue evidence="5">Muscle</tissue>
    </source>
</reference>
<keyword evidence="4" id="KW-0812">Transmembrane</keyword>
<dbReference type="GO" id="GO:0072686">
    <property type="term" value="C:mitotic spindle"/>
    <property type="evidence" value="ECO:0007669"/>
    <property type="project" value="TreeGrafter"/>
</dbReference>
<keyword evidence="1" id="KW-0853">WD repeat</keyword>
<dbReference type="PANTHER" id="PTHR13720:SF15">
    <property type="entry name" value="ECHINODERM MICROTUBULE-ASSOCIATED PROTEIN-LIKE 3"/>
    <property type="match status" value="1"/>
</dbReference>
<evidence type="ECO:0000256" key="2">
    <source>
        <dbReference type="ARBA" id="ARBA00022737"/>
    </source>
</evidence>